<dbReference type="EMBL" id="JAXOVC010000003">
    <property type="protein sequence ID" value="KAK4504286.1"/>
    <property type="molecule type" value="Genomic_DNA"/>
</dbReference>
<proteinExistence type="predicted"/>
<dbReference type="PANTHER" id="PTHR43671:SF98">
    <property type="entry name" value="SERINE_THREONINE-PROTEIN KINASE NEK11"/>
    <property type="match status" value="1"/>
</dbReference>
<dbReference type="Pfam" id="PF00069">
    <property type="entry name" value="Pkinase"/>
    <property type="match status" value="1"/>
</dbReference>
<evidence type="ECO:0000256" key="7">
    <source>
        <dbReference type="ARBA" id="ARBA00047899"/>
    </source>
</evidence>
<evidence type="ECO:0000256" key="4">
    <source>
        <dbReference type="ARBA" id="ARBA00022741"/>
    </source>
</evidence>
<feature type="region of interest" description="Disordered" evidence="9">
    <location>
        <begin position="1"/>
        <end position="52"/>
    </location>
</feature>
<dbReference type="Proteomes" id="UP001305779">
    <property type="component" value="Unassembled WGS sequence"/>
</dbReference>
<dbReference type="SUPFAM" id="SSF56112">
    <property type="entry name" value="Protein kinase-like (PK-like)"/>
    <property type="match status" value="1"/>
</dbReference>
<sequence length="457" mass="48313">MFGPPFRDPFGGMGMNGSNGFGNPMMPPRRRQADGGRAPLGGGQGVNMPGGFPGAGGRVRAGLEGMMGGRATPGGFAGAGGRVPAGLEGLMGGRATPGGFPGARGQVPAGLGGMMGGLGQGGHDPRGGFAPPRAPRGGGQGVGRVFDPTRAQRGQPNREAHPQGRRPGIPRQGGAKYEKIKALTPGGMSESVTIVRSRYDGKLYVEKRVRTDGQHRKRTAAEIQALKAVKGHPNLNRLIEYEVKANGLCSIFLEYCDGGSLDKRIATMASQGGHFSEASVWHVLHSVSKALAYMHSGVKDERDQPPRDWNTIAHLDLKPQNIFISSEGQVNGQNRVVVADFGCAVTFADLERGREDERRQPCGTPGWYPPEGMAGNGYGVKTDIWMLGGTIQVLCLLIQAPHRPALASPTPCGRRYGAALQHMVKQLTDGRLERRPSARNIVSAAARGLGGDMRGRR</sequence>
<comment type="catalytic activity">
    <reaction evidence="7">
        <text>L-threonyl-[protein] + ATP = O-phospho-L-threonyl-[protein] + ADP + H(+)</text>
        <dbReference type="Rhea" id="RHEA:46608"/>
        <dbReference type="Rhea" id="RHEA-COMP:11060"/>
        <dbReference type="Rhea" id="RHEA-COMP:11605"/>
        <dbReference type="ChEBI" id="CHEBI:15378"/>
        <dbReference type="ChEBI" id="CHEBI:30013"/>
        <dbReference type="ChEBI" id="CHEBI:30616"/>
        <dbReference type="ChEBI" id="CHEBI:61977"/>
        <dbReference type="ChEBI" id="CHEBI:456216"/>
        <dbReference type="EC" id="2.7.11.1"/>
    </reaction>
</comment>
<evidence type="ECO:0000256" key="5">
    <source>
        <dbReference type="ARBA" id="ARBA00022777"/>
    </source>
</evidence>
<evidence type="ECO:0000256" key="8">
    <source>
        <dbReference type="ARBA" id="ARBA00048679"/>
    </source>
</evidence>
<comment type="caution">
    <text evidence="11">The sequence shown here is derived from an EMBL/GenBank/DDBJ whole genome shotgun (WGS) entry which is preliminary data.</text>
</comment>
<comment type="catalytic activity">
    <reaction evidence="8">
        <text>L-seryl-[protein] + ATP = O-phospho-L-seryl-[protein] + ADP + H(+)</text>
        <dbReference type="Rhea" id="RHEA:17989"/>
        <dbReference type="Rhea" id="RHEA-COMP:9863"/>
        <dbReference type="Rhea" id="RHEA-COMP:11604"/>
        <dbReference type="ChEBI" id="CHEBI:15378"/>
        <dbReference type="ChEBI" id="CHEBI:29999"/>
        <dbReference type="ChEBI" id="CHEBI:30616"/>
        <dbReference type="ChEBI" id="CHEBI:83421"/>
        <dbReference type="ChEBI" id="CHEBI:456216"/>
        <dbReference type="EC" id="2.7.11.1"/>
    </reaction>
</comment>
<reference evidence="11 12" key="1">
    <citation type="journal article" date="2023" name="G3 (Bethesda)">
        <title>A chromosome-level genome assembly of Zasmidium syzygii isolated from banana leaves.</title>
        <authorList>
            <person name="van Westerhoven A.C."/>
            <person name="Mehrabi R."/>
            <person name="Talebi R."/>
            <person name="Steentjes M.B.F."/>
            <person name="Corcolon B."/>
            <person name="Chong P.A."/>
            <person name="Kema G.H.J."/>
            <person name="Seidl M.F."/>
        </authorList>
    </citation>
    <scope>NUCLEOTIDE SEQUENCE [LARGE SCALE GENOMIC DNA]</scope>
    <source>
        <strain evidence="11 12">P124</strain>
    </source>
</reference>
<feature type="domain" description="Protein kinase" evidence="10">
    <location>
        <begin position="177"/>
        <end position="449"/>
    </location>
</feature>
<dbReference type="InterPro" id="IPR000719">
    <property type="entry name" value="Prot_kinase_dom"/>
</dbReference>
<dbReference type="PANTHER" id="PTHR43671">
    <property type="entry name" value="SERINE/THREONINE-PROTEIN KINASE NEK"/>
    <property type="match status" value="1"/>
</dbReference>
<dbReference type="InterPro" id="IPR050660">
    <property type="entry name" value="NEK_Ser/Thr_kinase"/>
</dbReference>
<keyword evidence="2" id="KW-0723">Serine/threonine-protein kinase</keyword>
<evidence type="ECO:0000256" key="1">
    <source>
        <dbReference type="ARBA" id="ARBA00012513"/>
    </source>
</evidence>
<dbReference type="PROSITE" id="PS00108">
    <property type="entry name" value="PROTEIN_KINASE_ST"/>
    <property type="match status" value="1"/>
</dbReference>
<keyword evidence="4" id="KW-0547">Nucleotide-binding</keyword>
<dbReference type="SMART" id="SM00220">
    <property type="entry name" value="S_TKc"/>
    <property type="match status" value="1"/>
</dbReference>
<evidence type="ECO:0000313" key="12">
    <source>
        <dbReference type="Proteomes" id="UP001305779"/>
    </source>
</evidence>
<feature type="region of interest" description="Disordered" evidence="9">
    <location>
        <begin position="120"/>
        <end position="175"/>
    </location>
</feature>
<keyword evidence="6" id="KW-0067">ATP-binding</keyword>
<dbReference type="Gene3D" id="1.10.510.10">
    <property type="entry name" value="Transferase(Phosphotransferase) domain 1"/>
    <property type="match status" value="1"/>
</dbReference>
<keyword evidence="3" id="KW-0808">Transferase</keyword>
<protein>
    <recommendedName>
        <fullName evidence="1">non-specific serine/threonine protein kinase</fullName>
        <ecNumber evidence="1">2.7.11.1</ecNumber>
    </recommendedName>
</protein>
<feature type="compositionally biased region" description="Low complexity" evidence="9">
    <location>
        <begin position="165"/>
        <end position="174"/>
    </location>
</feature>
<accession>A0ABR0ERS6</accession>
<evidence type="ECO:0000259" key="10">
    <source>
        <dbReference type="PROSITE" id="PS50011"/>
    </source>
</evidence>
<evidence type="ECO:0000313" key="11">
    <source>
        <dbReference type="EMBL" id="KAK4504286.1"/>
    </source>
</evidence>
<evidence type="ECO:0000256" key="9">
    <source>
        <dbReference type="SAM" id="MobiDB-lite"/>
    </source>
</evidence>
<gene>
    <name evidence="11" type="ORF">PRZ48_005202</name>
</gene>
<evidence type="ECO:0000256" key="6">
    <source>
        <dbReference type="ARBA" id="ARBA00022840"/>
    </source>
</evidence>
<dbReference type="EC" id="2.7.11.1" evidence="1"/>
<keyword evidence="12" id="KW-1185">Reference proteome</keyword>
<keyword evidence="5" id="KW-0418">Kinase</keyword>
<evidence type="ECO:0000256" key="3">
    <source>
        <dbReference type="ARBA" id="ARBA00022679"/>
    </source>
</evidence>
<dbReference type="PROSITE" id="PS50011">
    <property type="entry name" value="PROTEIN_KINASE_DOM"/>
    <property type="match status" value="1"/>
</dbReference>
<evidence type="ECO:0000256" key="2">
    <source>
        <dbReference type="ARBA" id="ARBA00022527"/>
    </source>
</evidence>
<name>A0ABR0ERS6_ZASCE</name>
<dbReference type="InterPro" id="IPR011009">
    <property type="entry name" value="Kinase-like_dom_sf"/>
</dbReference>
<dbReference type="InterPro" id="IPR008271">
    <property type="entry name" value="Ser/Thr_kinase_AS"/>
</dbReference>
<feature type="compositionally biased region" description="Gly residues" evidence="9">
    <location>
        <begin position="11"/>
        <end position="20"/>
    </location>
</feature>
<organism evidence="11 12">
    <name type="scientific">Zasmidium cellare</name>
    <name type="common">Wine cellar mold</name>
    <name type="synonym">Racodium cellare</name>
    <dbReference type="NCBI Taxonomy" id="395010"/>
    <lineage>
        <taxon>Eukaryota</taxon>
        <taxon>Fungi</taxon>
        <taxon>Dikarya</taxon>
        <taxon>Ascomycota</taxon>
        <taxon>Pezizomycotina</taxon>
        <taxon>Dothideomycetes</taxon>
        <taxon>Dothideomycetidae</taxon>
        <taxon>Mycosphaerellales</taxon>
        <taxon>Mycosphaerellaceae</taxon>
        <taxon>Zasmidium</taxon>
    </lineage>
</organism>